<dbReference type="Proteomes" id="UP000006514">
    <property type="component" value="Unassembled WGS sequence"/>
</dbReference>
<feature type="region of interest" description="Disordered" evidence="1">
    <location>
        <begin position="124"/>
        <end position="190"/>
    </location>
</feature>
<organism evidence="2 3">
    <name type="scientific">Auricularia subglabra (strain TFB-10046 / SS5)</name>
    <name type="common">White-rot fungus</name>
    <name type="synonym">Auricularia delicata (strain TFB10046)</name>
    <dbReference type="NCBI Taxonomy" id="717982"/>
    <lineage>
        <taxon>Eukaryota</taxon>
        <taxon>Fungi</taxon>
        <taxon>Dikarya</taxon>
        <taxon>Basidiomycota</taxon>
        <taxon>Agaricomycotina</taxon>
        <taxon>Agaricomycetes</taxon>
        <taxon>Auriculariales</taxon>
        <taxon>Auriculariaceae</taxon>
        <taxon>Auricularia</taxon>
    </lineage>
</organism>
<dbReference type="EMBL" id="JH688831">
    <property type="protein sequence ID" value="EJD32580.1"/>
    <property type="molecule type" value="Genomic_DNA"/>
</dbReference>
<sequence>MGRSKARDDLSPYFNIPDELLDKIRPLLYHLALTSPAREDLAEIKRFVSEYLYPQWQDLKLDDPTQHPLRYGEQDTRKSVRELRGQAFLMHVRNSCRPGRTWRKKWALSEGYRADMEAMYATHPELEPVTDRPEQSPPEMDAPGDRSQSPAAHQQEEEDPTERGEEESTETLKEWKRTPTARELYADDIDDDLQLDVEQALDEEGLQGEDRKAARLGRRASLLTE</sequence>
<evidence type="ECO:0000256" key="1">
    <source>
        <dbReference type="SAM" id="MobiDB-lite"/>
    </source>
</evidence>
<name>J0WLD9_AURST</name>
<protein>
    <submittedName>
        <fullName evidence="2">Uncharacterized protein</fullName>
    </submittedName>
</protein>
<gene>
    <name evidence="2" type="ORF">AURDEDRAFT_132087</name>
</gene>
<accession>J0WLD9</accession>
<feature type="compositionally biased region" description="Acidic residues" evidence="1">
    <location>
        <begin position="156"/>
        <end position="169"/>
    </location>
</feature>
<evidence type="ECO:0000313" key="2">
    <source>
        <dbReference type="EMBL" id="EJD32580.1"/>
    </source>
</evidence>
<dbReference type="KEGG" id="adl:AURDEDRAFT_132087"/>
<dbReference type="InParanoid" id="J0WLD9"/>
<reference evidence="3" key="1">
    <citation type="journal article" date="2012" name="Science">
        <title>The Paleozoic origin of enzymatic lignin decomposition reconstructed from 31 fungal genomes.</title>
        <authorList>
            <person name="Floudas D."/>
            <person name="Binder M."/>
            <person name="Riley R."/>
            <person name="Barry K."/>
            <person name="Blanchette R.A."/>
            <person name="Henrissat B."/>
            <person name="Martinez A.T."/>
            <person name="Otillar R."/>
            <person name="Spatafora J.W."/>
            <person name="Yadav J.S."/>
            <person name="Aerts A."/>
            <person name="Benoit I."/>
            <person name="Boyd A."/>
            <person name="Carlson A."/>
            <person name="Copeland A."/>
            <person name="Coutinho P.M."/>
            <person name="de Vries R.P."/>
            <person name="Ferreira P."/>
            <person name="Findley K."/>
            <person name="Foster B."/>
            <person name="Gaskell J."/>
            <person name="Glotzer D."/>
            <person name="Gorecki P."/>
            <person name="Heitman J."/>
            <person name="Hesse C."/>
            <person name="Hori C."/>
            <person name="Igarashi K."/>
            <person name="Jurgens J.A."/>
            <person name="Kallen N."/>
            <person name="Kersten P."/>
            <person name="Kohler A."/>
            <person name="Kuees U."/>
            <person name="Kumar T.K.A."/>
            <person name="Kuo A."/>
            <person name="LaButti K."/>
            <person name="Larrondo L.F."/>
            <person name="Lindquist E."/>
            <person name="Ling A."/>
            <person name="Lombard V."/>
            <person name="Lucas S."/>
            <person name="Lundell T."/>
            <person name="Martin R."/>
            <person name="McLaughlin D.J."/>
            <person name="Morgenstern I."/>
            <person name="Morin E."/>
            <person name="Murat C."/>
            <person name="Nagy L.G."/>
            <person name="Nolan M."/>
            <person name="Ohm R.A."/>
            <person name="Patyshakuliyeva A."/>
            <person name="Rokas A."/>
            <person name="Ruiz-Duenas F.J."/>
            <person name="Sabat G."/>
            <person name="Salamov A."/>
            <person name="Samejima M."/>
            <person name="Schmutz J."/>
            <person name="Slot J.C."/>
            <person name="St John F."/>
            <person name="Stenlid J."/>
            <person name="Sun H."/>
            <person name="Sun S."/>
            <person name="Syed K."/>
            <person name="Tsang A."/>
            <person name="Wiebenga A."/>
            <person name="Young D."/>
            <person name="Pisabarro A."/>
            <person name="Eastwood D.C."/>
            <person name="Martin F."/>
            <person name="Cullen D."/>
            <person name="Grigoriev I.V."/>
            <person name="Hibbett D.S."/>
        </authorList>
    </citation>
    <scope>NUCLEOTIDE SEQUENCE [LARGE SCALE GENOMIC DNA]</scope>
    <source>
        <strain evidence="3">TFB10046</strain>
    </source>
</reference>
<evidence type="ECO:0000313" key="3">
    <source>
        <dbReference type="Proteomes" id="UP000006514"/>
    </source>
</evidence>
<proteinExistence type="predicted"/>
<keyword evidence="3" id="KW-1185">Reference proteome</keyword>
<feature type="region of interest" description="Disordered" evidence="1">
    <location>
        <begin position="202"/>
        <end position="225"/>
    </location>
</feature>
<feature type="non-terminal residue" evidence="2">
    <location>
        <position position="225"/>
    </location>
</feature>
<dbReference type="AlphaFoldDB" id="J0WLD9"/>
<feature type="compositionally biased region" description="Basic and acidic residues" evidence="1">
    <location>
        <begin position="124"/>
        <end position="134"/>
    </location>
</feature>